<protein>
    <submittedName>
        <fullName evidence="2">Uncharacterized protein</fullName>
    </submittedName>
</protein>
<comment type="caution">
    <text evidence="2">The sequence shown here is derived from an EMBL/GenBank/DDBJ whole genome shotgun (WGS) entry which is preliminary data.</text>
</comment>
<keyword evidence="1" id="KW-1133">Transmembrane helix</keyword>
<feature type="transmembrane region" description="Helical" evidence="1">
    <location>
        <begin position="53"/>
        <end position="80"/>
    </location>
</feature>
<dbReference type="RefSeq" id="WP_108916588.1">
    <property type="nucleotide sequence ID" value="NZ_BGJY01000003.1"/>
</dbReference>
<organism evidence="2 4">
    <name type="scientific">Methylosinus sporium</name>
    <dbReference type="NCBI Taxonomy" id="428"/>
    <lineage>
        <taxon>Bacteria</taxon>
        <taxon>Pseudomonadati</taxon>
        <taxon>Pseudomonadota</taxon>
        <taxon>Alphaproteobacteria</taxon>
        <taxon>Hyphomicrobiales</taxon>
        <taxon>Methylocystaceae</taxon>
        <taxon>Methylosinus</taxon>
    </lineage>
</organism>
<evidence type="ECO:0000256" key="1">
    <source>
        <dbReference type="SAM" id="Phobius"/>
    </source>
</evidence>
<evidence type="ECO:0000313" key="5">
    <source>
        <dbReference type="Proteomes" id="UP000316781"/>
    </source>
</evidence>
<evidence type="ECO:0000313" key="3">
    <source>
        <dbReference type="EMBL" id="TRL38226.1"/>
    </source>
</evidence>
<proteinExistence type="predicted"/>
<evidence type="ECO:0000313" key="2">
    <source>
        <dbReference type="EMBL" id="PWB94502.1"/>
    </source>
</evidence>
<dbReference type="EMBL" id="VJMF01000004">
    <property type="protein sequence ID" value="TRL38226.1"/>
    <property type="molecule type" value="Genomic_DNA"/>
</dbReference>
<dbReference type="OrthoDB" id="8455876at2"/>
<dbReference type="Proteomes" id="UP000316781">
    <property type="component" value="Unassembled WGS sequence"/>
</dbReference>
<dbReference type="AlphaFoldDB" id="A0A2U1SSD1"/>
<keyword evidence="1" id="KW-0812">Transmembrane</keyword>
<name>A0A2U1SSD1_METSR</name>
<dbReference type="EMBL" id="PUIV01000007">
    <property type="protein sequence ID" value="PWB94502.1"/>
    <property type="molecule type" value="Genomic_DNA"/>
</dbReference>
<evidence type="ECO:0000313" key="4">
    <source>
        <dbReference type="Proteomes" id="UP000245137"/>
    </source>
</evidence>
<feature type="transmembrane region" description="Helical" evidence="1">
    <location>
        <begin position="87"/>
        <end position="105"/>
    </location>
</feature>
<keyword evidence="1" id="KW-0472">Membrane</keyword>
<reference evidence="2" key="2">
    <citation type="submission" date="2018-02" db="EMBL/GenBank/DDBJ databases">
        <authorList>
            <person name="Cohen D.B."/>
            <person name="Kent A.D."/>
        </authorList>
    </citation>
    <scope>NUCLEOTIDE SEQUENCE</scope>
    <source>
        <strain evidence="2">DSM 17706</strain>
    </source>
</reference>
<keyword evidence="4" id="KW-1185">Reference proteome</keyword>
<dbReference type="Proteomes" id="UP000245137">
    <property type="component" value="Unassembled WGS sequence"/>
</dbReference>
<sequence>MLRRLLVISFAFVLAAGAGMIFLPIAALSDPTTREAGSSLAIAALFWAEPDDVAAAFGYVLWAMGIAGCVAPLAIVALVGEVAGARAYTWYAGATALLAAAAPTILRAARGGSRVAEASAAEGRFALLFFLTGALTGTIYWLIAMRGREARG</sequence>
<reference evidence="3 5" key="3">
    <citation type="submission" date="2019-07" db="EMBL/GenBank/DDBJ databases">
        <title>Ln-dependent methylotrophs.</title>
        <authorList>
            <person name="Tani A."/>
        </authorList>
    </citation>
    <scope>NUCLEOTIDE SEQUENCE [LARGE SCALE GENOMIC DNA]</scope>
    <source>
        <strain evidence="3 5">SM89A</strain>
    </source>
</reference>
<gene>
    <name evidence="2" type="ORF">C5689_07130</name>
    <name evidence="3" type="ORF">FM996_00985</name>
</gene>
<feature type="transmembrane region" description="Helical" evidence="1">
    <location>
        <begin position="125"/>
        <end position="143"/>
    </location>
</feature>
<accession>A0A2U1SSD1</accession>
<reference evidence="2 4" key="1">
    <citation type="journal article" date="2018" name="Appl. Microbiol. Biotechnol.">
        <title>Co-cultivation of the strictly anaerobic methanogen Methanosarcina barkeri with aerobic methanotrophs in an oxygen-limited membrane bioreactor.</title>
        <authorList>
            <person name="In 't Zandt M.H."/>
            <person name="van den Bosch T.J.M."/>
            <person name="Rijkers R."/>
            <person name="van Kessel M.A.H.J."/>
            <person name="Jetten M.S.M."/>
            <person name="Welte C.U."/>
        </authorList>
    </citation>
    <scope>NUCLEOTIDE SEQUENCE [LARGE SCALE GENOMIC DNA]</scope>
    <source>
        <strain evidence="2 4">DSM 17706</strain>
    </source>
</reference>